<dbReference type="Proteomes" id="UP000189703">
    <property type="component" value="Unplaced"/>
</dbReference>
<keyword evidence="4" id="KW-1185">Reference proteome</keyword>
<dbReference type="KEGG" id="nnu:104604674"/>
<feature type="region of interest" description="Disordered" evidence="2">
    <location>
        <begin position="443"/>
        <end position="474"/>
    </location>
</feature>
<dbReference type="eggNOG" id="ENOG502QQFA">
    <property type="taxonomic scope" value="Eukaryota"/>
</dbReference>
<dbReference type="RefSeq" id="XP_010267434.1">
    <property type="nucleotide sequence ID" value="XM_010269132.2"/>
</dbReference>
<feature type="compositionally biased region" description="Polar residues" evidence="2">
    <location>
        <begin position="13"/>
        <end position="22"/>
    </location>
</feature>
<feature type="compositionally biased region" description="Basic and acidic residues" evidence="2">
    <location>
        <begin position="23"/>
        <end position="35"/>
    </location>
</feature>
<gene>
    <name evidence="5 6" type="primary">LOC104604674</name>
</gene>
<proteinExistence type="predicted"/>
<dbReference type="PANTHER" id="PTHR35766:SF1">
    <property type="entry name" value="OS08G0543600 PROTEIN"/>
    <property type="match status" value="1"/>
</dbReference>
<sequence length="882" mass="97439">MEAAAGVAAGRGSSLSMPSSQSARKEWRAVSDHHSVRNVANEELERSKMGQSDERTIYEVQQGTGPLDVDFCSITVDGSLDNDILQKRLHGVSRQREQLQQMEIELRAQLIARSEITEVQTSFDARIKEHTNVAAKLKDQLQEREQTIHELQMKLEEKDRELQAIKIDNEAAWAKEDLLREQNKELATFRRERDNSEAERVQHLKQIHDLKEHIEQKERQFFELEEQHRVAQETILYKDEQIREANAWIARVQEMDALQSTTNHSLQAELQERTEQFNQFWLGCQRQFAEMERLHLHTIQQLQLELAEAREKSGVYKDESHITHANSKDVSQFGQKKGGNQLNVIEGGTANGNCSGLPNGNVENFPPFVTSGNASTKTDHAPGVPVVQSSMIGMGAYFPPGQVTALHPFVMHQQGVPHSMSAVSSHVPQSQVGHFQPITAISSQQHWQNQQTVSEGSQVSNQNQHQPSETDQNLLRSDGHYDYELSTDGQVLPPDYLDAHISQNREPGSLVNTPTEEEQVVESNDRGYLVSRQPHQNLQDGSSQIHDSLRLNHHEEKSQVKGQDESIVSSVNHPKEGQSLSIEQPWNLVKASVSDIPTYPVDSSEALNCTVSGVVEGSTSAGQTTNLLTPAKVPEHTLLDERSLLACIVRAIPAGSGGRIRISSTLPNRLGKMLAPLHWHDYKKKYGKLDDFVAGHPELFVIQGDFIQLREGAQEIISATAAVAKVAAAASAPYSSLMPSVAVTPMAQSNRLKKAPSIDTKSVISVSTEHSNTTRTDVSNKSSQFPVVENQHLNGVSLDIVQGLSNVTVLSKPRDVSESNGLQSEVIHGNSSVNMSVGNGSNPDKTVLGAIQSKVSSNGRHGMYFGGKQQARTSGAASTSRR</sequence>
<evidence type="ECO:0000256" key="2">
    <source>
        <dbReference type="SAM" id="MobiDB-lite"/>
    </source>
</evidence>
<dbReference type="Pfam" id="PF24851">
    <property type="entry name" value="DUF7725"/>
    <property type="match status" value="1"/>
</dbReference>
<dbReference type="OrthoDB" id="2020644at2759"/>
<feature type="compositionally biased region" description="Polar residues" evidence="2">
    <location>
        <begin position="870"/>
        <end position="882"/>
    </location>
</feature>
<evidence type="ECO:0000313" key="5">
    <source>
        <dbReference type="RefSeq" id="XP_010267434.1"/>
    </source>
</evidence>
<dbReference type="GeneID" id="104604674"/>
<dbReference type="OMA" id="SQFTEYA"/>
<evidence type="ECO:0000313" key="6">
    <source>
        <dbReference type="RefSeq" id="XP_010267435.1"/>
    </source>
</evidence>
<dbReference type="RefSeq" id="XP_010267435.1">
    <property type="nucleotide sequence ID" value="XM_010269133.2"/>
</dbReference>
<feature type="region of interest" description="Disordered" evidence="2">
    <location>
        <begin position="1"/>
        <end position="51"/>
    </location>
</feature>
<protein>
    <submittedName>
        <fullName evidence="5 6">Uncharacterized protein LOC104604674 isoform X1</fullName>
    </submittedName>
</protein>
<evidence type="ECO:0000313" key="4">
    <source>
        <dbReference type="Proteomes" id="UP000189703"/>
    </source>
</evidence>
<feature type="region of interest" description="Disordered" evidence="2">
    <location>
        <begin position="859"/>
        <end position="882"/>
    </location>
</feature>
<keyword evidence="1" id="KW-0175">Coiled coil</keyword>
<feature type="compositionally biased region" description="Polar residues" evidence="2">
    <location>
        <begin position="323"/>
        <end position="339"/>
    </location>
</feature>
<feature type="coiled-coil region" evidence="1">
    <location>
        <begin position="82"/>
        <end position="234"/>
    </location>
</feature>
<feature type="region of interest" description="Disordered" evidence="2">
    <location>
        <begin position="320"/>
        <end position="339"/>
    </location>
</feature>
<feature type="compositionally biased region" description="Low complexity" evidence="2">
    <location>
        <begin position="1"/>
        <end position="12"/>
    </location>
</feature>
<name>A0A1U8AMV7_NELNU</name>
<dbReference type="InterPro" id="IPR056142">
    <property type="entry name" value="DUF7725"/>
</dbReference>
<evidence type="ECO:0000256" key="1">
    <source>
        <dbReference type="SAM" id="Coils"/>
    </source>
</evidence>
<dbReference type="AlphaFoldDB" id="A0A1U8AMV7"/>
<feature type="domain" description="DUF7725" evidence="3">
    <location>
        <begin position="638"/>
        <end position="710"/>
    </location>
</feature>
<evidence type="ECO:0000259" key="3">
    <source>
        <dbReference type="Pfam" id="PF24851"/>
    </source>
</evidence>
<organism evidence="4 6">
    <name type="scientific">Nelumbo nucifera</name>
    <name type="common">Sacred lotus</name>
    <dbReference type="NCBI Taxonomy" id="4432"/>
    <lineage>
        <taxon>Eukaryota</taxon>
        <taxon>Viridiplantae</taxon>
        <taxon>Streptophyta</taxon>
        <taxon>Embryophyta</taxon>
        <taxon>Tracheophyta</taxon>
        <taxon>Spermatophyta</taxon>
        <taxon>Magnoliopsida</taxon>
        <taxon>Proteales</taxon>
        <taxon>Nelumbonaceae</taxon>
        <taxon>Nelumbo</taxon>
    </lineage>
</organism>
<reference evidence="5 6" key="1">
    <citation type="submission" date="2025-04" db="UniProtKB">
        <authorList>
            <consortium name="RefSeq"/>
        </authorList>
    </citation>
    <scope>IDENTIFICATION</scope>
</reference>
<dbReference type="PANTHER" id="PTHR35766">
    <property type="entry name" value="OS08G0543600 PROTEIN"/>
    <property type="match status" value="1"/>
</dbReference>
<accession>A0A1U8AMV7</accession>